<sequence>MPSNIKAELRELEFPQNLEMLNLKNGRTLRILTFNVWLSGGKVENGIYKIAKHIKLLQPDIVALQEVQNSENFTEILEELGPEWSGAIPPFEYPDNAILTPHIIDNMETTITPNNIAFGVNIKLRDSNKIISFWALHLAYLSYGPYAANNKQVTQLQQILQGEAPEAKNGRQDNIHELLKVPEFSQAIARSEVAPVIVCGDLNSPSHLDWIEENKDIHGGWVVPWPATQILQSKTGLIDSFREIYPSPIVNPGITWSTVNRASGAQWDYKISEPLDRIDYIFYKSEHLKPVNTFTYAGAEPLQQIPNQTTNDYPSDHFALITDFSLDVS</sequence>
<name>A0AC34F3E6_9BILA</name>
<dbReference type="Proteomes" id="UP000887579">
    <property type="component" value="Unplaced"/>
</dbReference>
<dbReference type="WBParaSite" id="ES5_v2.g11529.t1">
    <property type="protein sequence ID" value="ES5_v2.g11529.t1"/>
    <property type="gene ID" value="ES5_v2.g11529"/>
</dbReference>
<organism evidence="1 2">
    <name type="scientific">Panagrolaimus sp. ES5</name>
    <dbReference type="NCBI Taxonomy" id="591445"/>
    <lineage>
        <taxon>Eukaryota</taxon>
        <taxon>Metazoa</taxon>
        <taxon>Ecdysozoa</taxon>
        <taxon>Nematoda</taxon>
        <taxon>Chromadorea</taxon>
        <taxon>Rhabditida</taxon>
        <taxon>Tylenchina</taxon>
        <taxon>Panagrolaimomorpha</taxon>
        <taxon>Panagrolaimoidea</taxon>
        <taxon>Panagrolaimidae</taxon>
        <taxon>Panagrolaimus</taxon>
    </lineage>
</organism>
<protein>
    <submittedName>
        <fullName evidence="2">Endonuclease/exonuclease/phosphatase domain-containing protein</fullName>
    </submittedName>
</protein>
<accession>A0AC34F3E6</accession>
<evidence type="ECO:0000313" key="2">
    <source>
        <dbReference type="WBParaSite" id="ES5_v2.g11529.t1"/>
    </source>
</evidence>
<proteinExistence type="predicted"/>
<evidence type="ECO:0000313" key="1">
    <source>
        <dbReference type="Proteomes" id="UP000887579"/>
    </source>
</evidence>
<reference evidence="2" key="1">
    <citation type="submission" date="2022-11" db="UniProtKB">
        <authorList>
            <consortium name="WormBaseParasite"/>
        </authorList>
    </citation>
    <scope>IDENTIFICATION</scope>
</reference>